<keyword evidence="4 7" id="KW-0547">Nucleotide-binding</keyword>
<evidence type="ECO:0000256" key="4">
    <source>
        <dbReference type="ARBA" id="ARBA00022741"/>
    </source>
</evidence>
<dbReference type="GO" id="GO:0005524">
    <property type="term" value="F:ATP binding"/>
    <property type="evidence" value="ECO:0007669"/>
    <property type="project" value="UniProtKB-UniRule"/>
</dbReference>
<reference evidence="10 11" key="1">
    <citation type="journal article" date="2023" name="Sci. Data">
        <title>Genome assembly of the Korean intertidal mud-creeper Batillaria attramentaria.</title>
        <authorList>
            <person name="Patra A.K."/>
            <person name="Ho P.T."/>
            <person name="Jun S."/>
            <person name="Lee S.J."/>
            <person name="Kim Y."/>
            <person name="Won Y.J."/>
        </authorList>
    </citation>
    <scope>NUCLEOTIDE SEQUENCE [LARGE SCALE GENOMIC DNA]</scope>
    <source>
        <strain evidence="10">Wonlab-2016</strain>
    </source>
</reference>
<dbReference type="PROSITE" id="PS00107">
    <property type="entry name" value="PROTEIN_KINASE_ATP"/>
    <property type="match status" value="1"/>
</dbReference>
<evidence type="ECO:0000256" key="7">
    <source>
        <dbReference type="PROSITE-ProRule" id="PRU10141"/>
    </source>
</evidence>
<evidence type="ECO:0000313" key="10">
    <source>
        <dbReference type="EMBL" id="KAK7491373.1"/>
    </source>
</evidence>
<keyword evidence="6 7" id="KW-0067">ATP-binding</keyword>
<feature type="non-terminal residue" evidence="10">
    <location>
        <position position="125"/>
    </location>
</feature>
<keyword evidence="2" id="KW-0723">Serine/threonine-protein kinase</keyword>
<dbReference type="GO" id="GO:0004674">
    <property type="term" value="F:protein serine/threonine kinase activity"/>
    <property type="evidence" value="ECO:0007669"/>
    <property type="project" value="UniProtKB-KW"/>
</dbReference>
<accession>A0ABD0KWQ8</accession>
<feature type="compositionally biased region" description="Basic and acidic residues" evidence="8">
    <location>
        <begin position="96"/>
        <end position="117"/>
    </location>
</feature>
<evidence type="ECO:0000256" key="1">
    <source>
        <dbReference type="ARBA" id="ARBA00012513"/>
    </source>
</evidence>
<dbReference type="InterPro" id="IPR017441">
    <property type="entry name" value="Protein_kinase_ATP_BS"/>
</dbReference>
<protein>
    <recommendedName>
        <fullName evidence="1">non-specific serine/threonine protein kinase</fullName>
        <ecNumber evidence="1">2.7.11.1</ecNumber>
    </recommendedName>
</protein>
<keyword evidence="5" id="KW-0418">Kinase</keyword>
<dbReference type="PANTHER" id="PTHR11042">
    <property type="entry name" value="EUKARYOTIC TRANSLATION INITIATION FACTOR 2-ALPHA KINASE EIF2-ALPHA KINASE -RELATED"/>
    <property type="match status" value="1"/>
</dbReference>
<proteinExistence type="predicted"/>
<keyword evidence="3" id="KW-0808">Transferase</keyword>
<evidence type="ECO:0000259" key="9">
    <source>
        <dbReference type="PROSITE" id="PS50011"/>
    </source>
</evidence>
<dbReference type="SUPFAM" id="SSF56112">
    <property type="entry name" value="Protein kinase-like (PK-like)"/>
    <property type="match status" value="1"/>
</dbReference>
<evidence type="ECO:0000256" key="2">
    <source>
        <dbReference type="ARBA" id="ARBA00022527"/>
    </source>
</evidence>
<feature type="region of interest" description="Disordered" evidence="8">
    <location>
        <begin position="77"/>
        <end position="125"/>
    </location>
</feature>
<dbReference type="InterPro" id="IPR000719">
    <property type="entry name" value="Prot_kinase_dom"/>
</dbReference>
<evidence type="ECO:0000313" key="11">
    <source>
        <dbReference type="Proteomes" id="UP001519460"/>
    </source>
</evidence>
<evidence type="ECO:0000256" key="6">
    <source>
        <dbReference type="ARBA" id="ARBA00022840"/>
    </source>
</evidence>
<dbReference type="InterPro" id="IPR050339">
    <property type="entry name" value="CC_SR_Kinase"/>
</dbReference>
<dbReference type="EC" id="2.7.11.1" evidence="1"/>
<evidence type="ECO:0000256" key="3">
    <source>
        <dbReference type="ARBA" id="ARBA00022679"/>
    </source>
</evidence>
<feature type="compositionally biased region" description="Low complexity" evidence="8">
    <location>
        <begin position="86"/>
        <end position="95"/>
    </location>
</feature>
<dbReference type="InterPro" id="IPR011009">
    <property type="entry name" value="Kinase-like_dom_sf"/>
</dbReference>
<evidence type="ECO:0000256" key="5">
    <source>
        <dbReference type="ARBA" id="ARBA00022777"/>
    </source>
</evidence>
<name>A0ABD0KWQ8_9CAEN</name>
<comment type="caution">
    <text evidence="10">The sequence shown here is derived from an EMBL/GenBank/DDBJ whole genome shotgun (WGS) entry which is preliminary data.</text>
</comment>
<feature type="domain" description="Protein kinase" evidence="9">
    <location>
        <begin position="8"/>
        <end position="125"/>
    </location>
</feature>
<dbReference type="Proteomes" id="UP001519460">
    <property type="component" value="Unassembled WGS sequence"/>
</dbReference>
<dbReference type="AlphaFoldDB" id="A0ABD0KWQ8"/>
<dbReference type="Gene3D" id="3.30.200.20">
    <property type="entry name" value="Phosphorylase Kinase, domain 1"/>
    <property type="match status" value="1"/>
</dbReference>
<keyword evidence="11" id="KW-1185">Reference proteome</keyword>
<gene>
    <name evidence="10" type="ORF">BaRGS_00017351</name>
</gene>
<dbReference type="PROSITE" id="PS50011">
    <property type="entry name" value="PROTEIN_KINASE_DOM"/>
    <property type="match status" value="1"/>
</dbReference>
<feature type="binding site" evidence="7">
    <location>
        <position position="38"/>
    </location>
    <ligand>
        <name>ATP</name>
        <dbReference type="ChEBI" id="CHEBI:30616"/>
    </ligand>
</feature>
<dbReference type="EMBL" id="JACVVK020000115">
    <property type="protein sequence ID" value="KAK7491373.1"/>
    <property type="molecule type" value="Genomic_DNA"/>
</dbReference>
<dbReference type="GO" id="GO:0006950">
    <property type="term" value="P:response to stress"/>
    <property type="evidence" value="ECO:0007669"/>
    <property type="project" value="UniProtKB-ARBA"/>
</dbReference>
<dbReference type="Pfam" id="PF00069">
    <property type="entry name" value="Pkinase"/>
    <property type="match status" value="1"/>
</dbReference>
<organism evidence="10 11">
    <name type="scientific">Batillaria attramentaria</name>
    <dbReference type="NCBI Taxonomy" id="370345"/>
    <lineage>
        <taxon>Eukaryota</taxon>
        <taxon>Metazoa</taxon>
        <taxon>Spiralia</taxon>
        <taxon>Lophotrochozoa</taxon>
        <taxon>Mollusca</taxon>
        <taxon>Gastropoda</taxon>
        <taxon>Caenogastropoda</taxon>
        <taxon>Sorbeoconcha</taxon>
        <taxon>Cerithioidea</taxon>
        <taxon>Batillariidae</taxon>
        <taxon>Batillaria</taxon>
    </lineage>
</organism>
<dbReference type="PANTHER" id="PTHR11042:SF160">
    <property type="entry name" value="EUKARYOTIC TRANSLATION INITIATION FACTOR 2-ALPHA KINASE 1"/>
    <property type="match status" value="1"/>
</dbReference>
<dbReference type="GO" id="GO:0006417">
    <property type="term" value="P:regulation of translation"/>
    <property type="evidence" value="ECO:0007669"/>
    <property type="project" value="UniProtKB-ARBA"/>
</dbReference>
<sequence>MAGYKGSFDEIEKLGSGAFGKVYKARHSLDGQEYAVKKIRLRQGLKEDKLKQVLREVTTLARLYHPNVVRYHYAWKEEDAGDDSPESSVPGSTESSESRSAESKAEEAGSAELKSEDLTFEALVP</sequence>
<evidence type="ECO:0000256" key="8">
    <source>
        <dbReference type="SAM" id="MobiDB-lite"/>
    </source>
</evidence>